<dbReference type="Gene3D" id="6.20.50.140">
    <property type="match status" value="1"/>
</dbReference>
<dbReference type="AlphaFoldDB" id="A0A1J4RP17"/>
<evidence type="ECO:0000313" key="6">
    <source>
        <dbReference type="EMBL" id="OIN88170.1"/>
    </source>
</evidence>
<sequence length="341" mass="37923">MPKNIVKLKWYIIAIILVALVFFYFTAKNNKKEWRTVEVKRQDLVESVNGSGELEAQNSAELRFNIPSKVVWLKVKKGDQVNRWQAVASLDKKTLEKNLQKYLLDFSKERADFDEDLKVTYRDKVLTDTISRILAKNQYDLDKAVLDVEIADLAAKESVLVSPIAGTVISTGGLVAGENLTAANLATKYIKVSDLSTLRFKAQVDEVDYGKIRLGQPVNIVLDAFPSETFTGSVSFINQEGVKTLSGGVTIPIEISLDQPDERLVIGLSGEADFIIEQKQNVLAIPREFIKSRNGQTYVYVLKKNKPVLKEITAGLSTISLTEITAGLEENQTVVLVKNGQ</sequence>
<keyword evidence="4" id="KW-1133">Transmembrane helix</keyword>
<dbReference type="GO" id="GO:0030313">
    <property type="term" value="C:cell envelope"/>
    <property type="evidence" value="ECO:0007669"/>
    <property type="project" value="UniProtKB-SubCell"/>
</dbReference>
<name>A0A1J4RP17_9BACT</name>
<dbReference type="SUPFAM" id="SSF111369">
    <property type="entry name" value="HlyD-like secretion proteins"/>
    <property type="match status" value="1"/>
</dbReference>
<evidence type="ECO:0000256" key="4">
    <source>
        <dbReference type="SAM" id="Phobius"/>
    </source>
</evidence>
<feature type="domain" description="CusB-like beta-barrel" evidence="5">
    <location>
        <begin position="201"/>
        <end position="273"/>
    </location>
</feature>
<proteinExistence type="inferred from homology"/>
<gene>
    <name evidence="6" type="ORF">AUJ59_04365</name>
</gene>
<dbReference type="Gene3D" id="2.40.30.170">
    <property type="match status" value="1"/>
</dbReference>
<dbReference type="GO" id="GO:0016020">
    <property type="term" value="C:membrane"/>
    <property type="evidence" value="ECO:0007669"/>
    <property type="project" value="InterPro"/>
</dbReference>
<organism evidence="6 7">
    <name type="scientific">Candidatus Beckwithbacteria bacterium CG1_02_47_37</name>
    <dbReference type="NCBI Taxonomy" id="1805034"/>
    <lineage>
        <taxon>Bacteria</taxon>
        <taxon>Candidatus Beckwithiibacteriota</taxon>
    </lineage>
</organism>
<dbReference type="GO" id="GO:0022857">
    <property type="term" value="F:transmembrane transporter activity"/>
    <property type="evidence" value="ECO:0007669"/>
    <property type="project" value="InterPro"/>
</dbReference>
<evidence type="ECO:0000313" key="7">
    <source>
        <dbReference type="Proteomes" id="UP000183144"/>
    </source>
</evidence>
<accession>A0A1J4RP17</accession>
<dbReference type="PANTHER" id="PTHR32347:SF14">
    <property type="entry name" value="EFFLUX SYSTEM COMPONENT YKNX-RELATED"/>
    <property type="match status" value="1"/>
</dbReference>
<dbReference type="PANTHER" id="PTHR32347">
    <property type="entry name" value="EFFLUX SYSTEM COMPONENT YKNX-RELATED"/>
    <property type="match status" value="1"/>
</dbReference>
<reference evidence="6 7" key="1">
    <citation type="journal article" date="2016" name="Environ. Microbiol.">
        <title>Genomic resolution of a cold subsurface aquifer community provides metabolic insights for novel microbes adapted to high CO concentrations.</title>
        <authorList>
            <person name="Probst A.J."/>
            <person name="Castelle C.J."/>
            <person name="Singh A."/>
            <person name="Brown C.T."/>
            <person name="Anantharaman K."/>
            <person name="Sharon I."/>
            <person name="Hug L.A."/>
            <person name="Burstein D."/>
            <person name="Emerson J.B."/>
            <person name="Thomas B.C."/>
            <person name="Banfield J.F."/>
        </authorList>
    </citation>
    <scope>NUCLEOTIDE SEQUENCE [LARGE SCALE GENOMIC DNA]</scope>
    <source>
        <strain evidence="6">CG1_02_47_37</strain>
    </source>
</reference>
<evidence type="ECO:0000256" key="1">
    <source>
        <dbReference type="ARBA" id="ARBA00004196"/>
    </source>
</evidence>
<dbReference type="InterPro" id="IPR050465">
    <property type="entry name" value="UPF0194_transport"/>
</dbReference>
<dbReference type="InterPro" id="IPR058792">
    <property type="entry name" value="Beta-barrel_RND_2"/>
</dbReference>
<dbReference type="EMBL" id="MNUI01000082">
    <property type="protein sequence ID" value="OIN88170.1"/>
    <property type="molecule type" value="Genomic_DNA"/>
</dbReference>
<evidence type="ECO:0000256" key="3">
    <source>
        <dbReference type="ARBA" id="ARBA00023054"/>
    </source>
</evidence>
<evidence type="ECO:0000256" key="2">
    <source>
        <dbReference type="ARBA" id="ARBA00009477"/>
    </source>
</evidence>
<dbReference type="Pfam" id="PF25954">
    <property type="entry name" value="Beta-barrel_RND_2"/>
    <property type="match status" value="1"/>
</dbReference>
<feature type="transmembrane region" description="Helical" evidence="4">
    <location>
        <begin position="6"/>
        <end position="25"/>
    </location>
</feature>
<comment type="similarity">
    <text evidence="2">Belongs to the membrane fusion protein (MFP) (TC 8.A.1) family.</text>
</comment>
<keyword evidence="3" id="KW-0175">Coiled coil</keyword>
<comment type="caution">
    <text evidence="6">The sequence shown here is derived from an EMBL/GenBank/DDBJ whole genome shotgun (WGS) entry which is preliminary data.</text>
</comment>
<comment type="subcellular location">
    <subcellularLocation>
        <location evidence="1">Cell envelope</location>
    </subcellularLocation>
</comment>
<keyword evidence="4" id="KW-0812">Transmembrane</keyword>
<protein>
    <recommendedName>
        <fullName evidence="5">CusB-like beta-barrel domain-containing protein</fullName>
    </recommendedName>
</protein>
<evidence type="ECO:0000259" key="5">
    <source>
        <dbReference type="Pfam" id="PF25954"/>
    </source>
</evidence>
<dbReference type="NCBIfam" id="TIGR01730">
    <property type="entry name" value="RND_mfp"/>
    <property type="match status" value="1"/>
</dbReference>
<dbReference type="STRING" id="1805034.AUJ59_04365"/>
<dbReference type="InterPro" id="IPR006143">
    <property type="entry name" value="RND_pump_MFP"/>
</dbReference>
<keyword evidence="4" id="KW-0472">Membrane</keyword>
<dbReference type="Proteomes" id="UP000183144">
    <property type="component" value="Unassembled WGS sequence"/>
</dbReference>